<dbReference type="Gene3D" id="1.10.287.950">
    <property type="entry name" value="Methyl-accepting chemotaxis protein"/>
    <property type="match status" value="1"/>
</dbReference>
<evidence type="ECO:0000313" key="7">
    <source>
        <dbReference type="EMBL" id="MBC2396432.1"/>
    </source>
</evidence>
<dbReference type="Pfam" id="PF00015">
    <property type="entry name" value="MCPsignal"/>
    <property type="match status" value="1"/>
</dbReference>
<comment type="similarity">
    <text evidence="2">Belongs to the methyl-accepting chemotaxis (MCP) protein family.</text>
</comment>
<dbReference type="SMART" id="SM00283">
    <property type="entry name" value="MA"/>
    <property type="match status" value="1"/>
</dbReference>
<dbReference type="GO" id="GO:0007165">
    <property type="term" value="P:signal transduction"/>
    <property type="evidence" value="ECO:0007669"/>
    <property type="project" value="UniProtKB-KW"/>
</dbReference>
<dbReference type="RefSeq" id="WP_173680051.1">
    <property type="nucleotide sequence ID" value="NZ_JAAZWO010000001.1"/>
</dbReference>
<feature type="domain" description="Methyl-accepting transducer" evidence="5">
    <location>
        <begin position="276"/>
        <end position="534"/>
    </location>
</feature>
<gene>
    <name evidence="7" type="ORF">HGG79_01385</name>
</gene>
<dbReference type="CDD" id="cd06225">
    <property type="entry name" value="HAMP"/>
    <property type="match status" value="1"/>
</dbReference>
<evidence type="ECO:0000256" key="1">
    <source>
        <dbReference type="ARBA" id="ARBA00023224"/>
    </source>
</evidence>
<feature type="transmembrane region" description="Helical" evidence="4">
    <location>
        <begin position="12"/>
        <end position="35"/>
    </location>
</feature>
<dbReference type="InterPro" id="IPR004089">
    <property type="entry name" value="MCPsignal_dom"/>
</dbReference>
<keyword evidence="4" id="KW-0812">Transmembrane</keyword>
<comment type="caution">
    <text evidence="7">The sequence shown here is derived from an EMBL/GenBank/DDBJ whole genome shotgun (WGS) entry which is preliminary data.</text>
</comment>
<evidence type="ECO:0000256" key="4">
    <source>
        <dbReference type="SAM" id="Phobius"/>
    </source>
</evidence>
<sequence>MKFIKNLRIKTKLILSFLFMTVIIIMVGFTGLISIKTINKNASTMYMYNLKSIDDLHLIRENILDARAELQASIFINTEEEIQSRINNIEKLKLTNNQLINKYDKYPLSPEAMRIWDKFKEDLAIYREAQAKTIQLIKLKKFSDAENYWPEMRKSREKILVSLNNLIDKNTTMAKQFNDTNNQLYRKMIITMIFIMILGLLVSIVLSIIISKYISNSLKEGLNFAKAIGNGDLTYNIDLKSNDELGELSKELHLAQSNMKNLVQAIIEQSNESSIESEQLLKSIENINTKIKNIDKSTQTIVEELSEVNATTEEITASIEEVNAGTTELSKRAIEGSNESINIKEKSEELKAKGNLSKTSTNKLCEEKEKNIIKAIEDGQVVKEIKIMADAIATIAEQTNLLSLNATIEAAKAGEYGKGFAVVANEIKKLAEQSNKNVSNIQNIVEKVELAFKNLSDNSHEVIKFINNNIKKDYDLLVDTGNKYEKDAKFLNEMSQNIAAMSEEINATIDEVSTVVQNISQSLNNSNNSSNNILESINETSVNMNKIVSIAEKQLTITTKLNDSIKQFKI</sequence>
<evidence type="ECO:0000256" key="3">
    <source>
        <dbReference type="PROSITE-ProRule" id="PRU00284"/>
    </source>
</evidence>
<proteinExistence type="inferred from homology"/>
<reference evidence="7 8" key="1">
    <citation type="submission" date="2020-04" db="EMBL/GenBank/DDBJ databases">
        <title>Genomic insights into acetone-butanol-ethanol (ABE) fermentation by sequencing solventogenic clostridia strains.</title>
        <authorList>
            <person name="Brown S."/>
        </authorList>
    </citation>
    <scope>NUCLEOTIDE SEQUENCE [LARGE SCALE GENOMIC DNA]</scope>
    <source>
        <strain evidence="7 8">DJ011</strain>
    </source>
</reference>
<organism evidence="7 8">
    <name type="scientific">Clostridium tetanomorphum</name>
    <dbReference type="NCBI Taxonomy" id="1553"/>
    <lineage>
        <taxon>Bacteria</taxon>
        <taxon>Bacillati</taxon>
        <taxon>Bacillota</taxon>
        <taxon>Clostridia</taxon>
        <taxon>Eubacteriales</taxon>
        <taxon>Clostridiaceae</taxon>
        <taxon>Clostridium</taxon>
    </lineage>
</organism>
<dbReference type="InterPro" id="IPR024478">
    <property type="entry name" value="HlyB_4HB_MCP"/>
</dbReference>
<feature type="transmembrane region" description="Helical" evidence="4">
    <location>
        <begin position="188"/>
        <end position="210"/>
    </location>
</feature>
<feature type="domain" description="HAMP" evidence="6">
    <location>
        <begin position="225"/>
        <end position="264"/>
    </location>
</feature>
<dbReference type="Pfam" id="PF12729">
    <property type="entry name" value="4HB_MCP_1"/>
    <property type="match status" value="1"/>
</dbReference>
<evidence type="ECO:0000259" key="5">
    <source>
        <dbReference type="PROSITE" id="PS50111"/>
    </source>
</evidence>
<dbReference type="GO" id="GO:0016020">
    <property type="term" value="C:membrane"/>
    <property type="evidence" value="ECO:0007669"/>
    <property type="project" value="InterPro"/>
</dbReference>
<accession>A0A923IYZ6</accession>
<evidence type="ECO:0000259" key="6">
    <source>
        <dbReference type="PROSITE" id="PS50885"/>
    </source>
</evidence>
<dbReference type="SUPFAM" id="SSF58104">
    <property type="entry name" value="Methyl-accepting chemotaxis protein (MCP) signaling domain"/>
    <property type="match status" value="1"/>
</dbReference>
<evidence type="ECO:0000256" key="2">
    <source>
        <dbReference type="ARBA" id="ARBA00029447"/>
    </source>
</evidence>
<dbReference type="PROSITE" id="PS50111">
    <property type="entry name" value="CHEMOTAXIS_TRANSDUC_2"/>
    <property type="match status" value="1"/>
</dbReference>
<evidence type="ECO:0000313" key="8">
    <source>
        <dbReference type="Proteomes" id="UP000563151"/>
    </source>
</evidence>
<dbReference type="GO" id="GO:0004888">
    <property type="term" value="F:transmembrane signaling receptor activity"/>
    <property type="evidence" value="ECO:0007669"/>
    <property type="project" value="InterPro"/>
</dbReference>
<dbReference type="AlphaFoldDB" id="A0A923IYZ6"/>
<dbReference type="GO" id="GO:0006935">
    <property type="term" value="P:chemotaxis"/>
    <property type="evidence" value="ECO:0007669"/>
    <property type="project" value="InterPro"/>
</dbReference>
<dbReference type="PRINTS" id="PR00260">
    <property type="entry name" value="CHEMTRNSDUCR"/>
</dbReference>
<keyword evidence="4" id="KW-1133">Transmembrane helix</keyword>
<keyword evidence="8" id="KW-1185">Reference proteome</keyword>
<dbReference type="PANTHER" id="PTHR32089">
    <property type="entry name" value="METHYL-ACCEPTING CHEMOTAXIS PROTEIN MCPB"/>
    <property type="match status" value="1"/>
</dbReference>
<dbReference type="InterPro" id="IPR004090">
    <property type="entry name" value="Chemotax_Me-accpt_rcpt"/>
</dbReference>
<dbReference type="Proteomes" id="UP000563151">
    <property type="component" value="Unassembled WGS sequence"/>
</dbReference>
<dbReference type="EMBL" id="JAAZWO010000001">
    <property type="protein sequence ID" value="MBC2396432.1"/>
    <property type="molecule type" value="Genomic_DNA"/>
</dbReference>
<protein>
    <submittedName>
        <fullName evidence="7">Methyl-accepting chemotaxis protein</fullName>
    </submittedName>
</protein>
<dbReference type="InterPro" id="IPR003660">
    <property type="entry name" value="HAMP_dom"/>
</dbReference>
<dbReference type="Pfam" id="PF00672">
    <property type="entry name" value="HAMP"/>
    <property type="match status" value="1"/>
</dbReference>
<keyword evidence="4" id="KW-0472">Membrane</keyword>
<dbReference type="PANTHER" id="PTHR32089:SF112">
    <property type="entry name" value="LYSOZYME-LIKE PROTEIN-RELATED"/>
    <property type="match status" value="1"/>
</dbReference>
<name>A0A923IYZ6_CLOTT</name>
<dbReference type="PROSITE" id="PS50885">
    <property type="entry name" value="HAMP"/>
    <property type="match status" value="1"/>
</dbReference>
<keyword evidence="1 3" id="KW-0807">Transducer</keyword>